<evidence type="ECO:0000313" key="2">
    <source>
        <dbReference type="EMBL" id="KXS93388.1"/>
    </source>
</evidence>
<proteinExistence type="predicted"/>
<feature type="region of interest" description="Disordered" evidence="1">
    <location>
        <begin position="121"/>
        <end position="180"/>
    </location>
</feature>
<sequence length="180" mass="19697">MPRAISFSEIRVTLAIFDSRSVLNLGSLACKTLTATAIDALPLSKWNSLPKLGNAARPNQRYCPQLQTLKFSTQTLQVDYRAFATVAGLSSVRSAEVTWGKLKKKLMQEYGAMGSKIKHSNKLPGVIEASPRKRKASDSDLSTDDGSPQKRARGEKKIVRSEKSTSPAPELISNEEFEGV</sequence>
<gene>
    <name evidence="2" type="ORF">AC579_3419</name>
</gene>
<dbReference type="STRING" id="113226.A0A139GT71"/>
<name>A0A139GT71_9PEZI</name>
<accession>A0A139GT71</accession>
<evidence type="ECO:0000313" key="3">
    <source>
        <dbReference type="Proteomes" id="UP000073492"/>
    </source>
</evidence>
<reference evidence="2 3" key="1">
    <citation type="submission" date="2015-07" db="EMBL/GenBank/DDBJ databases">
        <title>Comparative genomics of the Sigatoka disease complex on banana suggests a link between parallel evolutionary changes in Pseudocercospora fijiensis and Pseudocercospora eumusae and increased virulence on the banana host.</title>
        <authorList>
            <person name="Chang T.-C."/>
            <person name="Salvucci A."/>
            <person name="Crous P.W."/>
            <person name="Stergiopoulos I."/>
        </authorList>
    </citation>
    <scope>NUCLEOTIDE SEQUENCE [LARGE SCALE GENOMIC DNA]</scope>
    <source>
        <strain evidence="2 3">CBS 116634</strain>
    </source>
</reference>
<evidence type="ECO:0000256" key="1">
    <source>
        <dbReference type="SAM" id="MobiDB-lite"/>
    </source>
</evidence>
<protein>
    <submittedName>
        <fullName evidence="2">Uncharacterized protein</fullName>
    </submittedName>
</protein>
<dbReference type="OrthoDB" id="5403747at2759"/>
<dbReference type="Proteomes" id="UP000073492">
    <property type="component" value="Unassembled WGS sequence"/>
</dbReference>
<organism evidence="2 3">
    <name type="scientific">Pseudocercospora musae</name>
    <dbReference type="NCBI Taxonomy" id="113226"/>
    <lineage>
        <taxon>Eukaryota</taxon>
        <taxon>Fungi</taxon>
        <taxon>Dikarya</taxon>
        <taxon>Ascomycota</taxon>
        <taxon>Pezizomycotina</taxon>
        <taxon>Dothideomycetes</taxon>
        <taxon>Dothideomycetidae</taxon>
        <taxon>Mycosphaerellales</taxon>
        <taxon>Mycosphaerellaceae</taxon>
        <taxon>Pseudocercospora</taxon>
    </lineage>
</organism>
<comment type="caution">
    <text evidence="2">The sequence shown here is derived from an EMBL/GenBank/DDBJ whole genome shotgun (WGS) entry which is preliminary data.</text>
</comment>
<dbReference type="AlphaFoldDB" id="A0A139GT71"/>
<keyword evidence="3" id="KW-1185">Reference proteome</keyword>
<dbReference type="EMBL" id="LFZO01001397">
    <property type="protein sequence ID" value="KXS93388.1"/>
    <property type="molecule type" value="Genomic_DNA"/>
</dbReference>